<evidence type="ECO:0000256" key="2">
    <source>
        <dbReference type="ARBA" id="ARBA00022737"/>
    </source>
</evidence>
<dbReference type="InterPro" id="IPR042238">
    <property type="entry name" value="Rad28/ERCC8/Ckn1/ATCSA-1"/>
</dbReference>
<keyword evidence="4" id="KW-0234">DNA repair</keyword>
<reference evidence="7" key="1">
    <citation type="journal article" date="2018" name="Nat. Microbiol.">
        <title>Leveraging single-cell genomics to expand the fungal tree of life.</title>
        <authorList>
            <person name="Ahrendt S.R."/>
            <person name="Quandt C.A."/>
            <person name="Ciobanu D."/>
            <person name="Clum A."/>
            <person name="Salamov A."/>
            <person name="Andreopoulos B."/>
            <person name="Cheng J.F."/>
            <person name="Woyke T."/>
            <person name="Pelin A."/>
            <person name="Henrissat B."/>
            <person name="Reynolds N.K."/>
            <person name="Benny G.L."/>
            <person name="Smith M.E."/>
            <person name="James T.Y."/>
            <person name="Grigoriev I.V."/>
        </authorList>
    </citation>
    <scope>NUCLEOTIDE SEQUENCE [LARGE SCALE GENOMIC DNA]</scope>
    <source>
        <strain evidence="7">Baker2002</strain>
    </source>
</reference>
<keyword evidence="2" id="KW-0677">Repeat</keyword>
<feature type="repeat" description="WD" evidence="5">
    <location>
        <begin position="251"/>
        <end position="284"/>
    </location>
</feature>
<keyword evidence="3" id="KW-0227">DNA damage</keyword>
<evidence type="ECO:0000256" key="3">
    <source>
        <dbReference type="ARBA" id="ARBA00022763"/>
    </source>
</evidence>
<dbReference type="Gene3D" id="2.130.10.10">
    <property type="entry name" value="YVTN repeat-like/Quinoprotein amine dehydrogenase"/>
    <property type="match status" value="1"/>
</dbReference>
<evidence type="ECO:0000256" key="5">
    <source>
        <dbReference type="PROSITE-ProRule" id="PRU00221"/>
    </source>
</evidence>
<dbReference type="Proteomes" id="UP000268321">
    <property type="component" value="Unassembled WGS sequence"/>
</dbReference>
<dbReference type="GO" id="GO:0043161">
    <property type="term" value="P:proteasome-mediated ubiquitin-dependent protein catabolic process"/>
    <property type="evidence" value="ECO:0007669"/>
    <property type="project" value="TreeGrafter"/>
</dbReference>
<protein>
    <submittedName>
        <fullName evidence="6">Uncharacterized protein</fullName>
    </submittedName>
</protein>
<organism evidence="6 7">
    <name type="scientific">Metschnikowia bicuspidata</name>
    <dbReference type="NCBI Taxonomy" id="27322"/>
    <lineage>
        <taxon>Eukaryota</taxon>
        <taxon>Fungi</taxon>
        <taxon>Dikarya</taxon>
        <taxon>Ascomycota</taxon>
        <taxon>Saccharomycotina</taxon>
        <taxon>Pichiomycetes</taxon>
        <taxon>Metschnikowiaceae</taxon>
        <taxon>Metschnikowia</taxon>
    </lineage>
</organism>
<dbReference type="GO" id="GO:0006283">
    <property type="term" value="P:transcription-coupled nucleotide-excision repair"/>
    <property type="evidence" value="ECO:0007669"/>
    <property type="project" value="InterPro"/>
</dbReference>
<dbReference type="PANTHER" id="PTHR46202:SF1">
    <property type="entry name" value="DNA EXCISION REPAIR PROTEIN ERCC-8"/>
    <property type="match status" value="1"/>
</dbReference>
<dbReference type="InterPro" id="IPR020472">
    <property type="entry name" value="WD40_PAC1"/>
</dbReference>
<dbReference type="InterPro" id="IPR019775">
    <property type="entry name" value="WD40_repeat_CS"/>
</dbReference>
<dbReference type="GO" id="GO:0000209">
    <property type="term" value="P:protein polyubiquitination"/>
    <property type="evidence" value="ECO:0007669"/>
    <property type="project" value="TreeGrafter"/>
</dbReference>
<dbReference type="GO" id="GO:0000109">
    <property type="term" value="C:nucleotide-excision repair complex"/>
    <property type="evidence" value="ECO:0007669"/>
    <property type="project" value="TreeGrafter"/>
</dbReference>
<accession>A0A4P9ZC30</accession>
<dbReference type="PANTHER" id="PTHR46202">
    <property type="entry name" value="DNA EXCISION REPAIR PROTEIN ERCC-8"/>
    <property type="match status" value="1"/>
</dbReference>
<dbReference type="InterPro" id="IPR001680">
    <property type="entry name" value="WD40_rpt"/>
</dbReference>
<evidence type="ECO:0000256" key="4">
    <source>
        <dbReference type="ARBA" id="ARBA00023204"/>
    </source>
</evidence>
<dbReference type="InterPro" id="IPR036322">
    <property type="entry name" value="WD40_repeat_dom_sf"/>
</dbReference>
<dbReference type="PRINTS" id="PR00320">
    <property type="entry name" value="GPROTEINBRPT"/>
</dbReference>
<feature type="repeat" description="WD" evidence="5">
    <location>
        <begin position="40"/>
        <end position="82"/>
    </location>
</feature>
<evidence type="ECO:0000313" key="6">
    <source>
        <dbReference type="EMBL" id="RKP30425.1"/>
    </source>
</evidence>
<proteinExistence type="predicted"/>
<feature type="repeat" description="WD" evidence="5">
    <location>
        <begin position="94"/>
        <end position="136"/>
    </location>
</feature>
<dbReference type="OrthoDB" id="361494at2759"/>
<keyword evidence="1 5" id="KW-0853">WD repeat</keyword>
<dbReference type="PROSITE" id="PS50082">
    <property type="entry name" value="WD_REPEATS_2"/>
    <property type="match status" value="4"/>
</dbReference>
<gene>
    <name evidence="6" type="ORF">METBISCDRAFT_16391</name>
</gene>
<sequence>MQSLLLERATGQILPMAFATTVTEAAYASLAQASTDVFPEKSHSATVNALAIERIDNRYILSGCSDSAFKLWDLQGDDGAQNSTATVLATVPRKTAHSFGISAMLWWPHDTGMFFTASFDHCVKVWDTNAMEAAHAFDLGSRVYAIDLNGSQQSQFSSHALIAVASDQPYVRLLDIRSASSAHTLPGHKGKTLVVAWHPQNAFLLASGGHDGEAKVWDIRRSKSCLARLDMTKTNARSASVDALNLGSTSVRAHLGPVNAVVWDELGHLLYTAGNDDKVRVWDVVSTCSPPVNRLINYGPLTRNKYLQTLPMVLSPRVETEAQYLLFASDSGYILVYRALDGKLILRLLRRGFKSAVRVSSLVYAGCFSATYFSGCQDGDIVAWRPESPPEDVVQFGPSSTNLGPEDVSEGEAVTVTLAELYDDPYFHRHHKDHRLS</sequence>
<dbReference type="Pfam" id="PF00400">
    <property type="entry name" value="WD40"/>
    <property type="match status" value="4"/>
</dbReference>
<dbReference type="AlphaFoldDB" id="A0A4P9ZC30"/>
<evidence type="ECO:0000256" key="1">
    <source>
        <dbReference type="ARBA" id="ARBA00022574"/>
    </source>
</evidence>
<dbReference type="PROSITE" id="PS00678">
    <property type="entry name" value="WD_REPEATS_1"/>
    <property type="match status" value="2"/>
</dbReference>
<name>A0A4P9ZC30_9ASCO</name>
<keyword evidence="7" id="KW-1185">Reference proteome</keyword>
<dbReference type="SMART" id="SM00320">
    <property type="entry name" value="WD40"/>
    <property type="match status" value="5"/>
</dbReference>
<dbReference type="PROSITE" id="PS50294">
    <property type="entry name" value="WD_REPEATS_REGION"/>
    <property type="match status" value="3"/>
</dbReference>
<evidence type="ECO:0000313" key="7">
    <source>
        <dbReference type="Proteomes" id="UP000268321"/>
    </source>
</evidence>
<dbReference type="InterPro" id="IPR015943">
    <property type="entry name" value="WD40/YVTN_repeat-like_dom_sf"/>
</dbReference>
<dbReference type="EMBL" id="ML004459">
    <property type="protein sequence ID" value="RKP30425.1"/>
    <property type="molecule type" value="Genomic_DNA"/>
</dbReference>
<feature type="repeat" description="WD" evidence="5">
    <location>
        <begin position="185"/>
        <end position="227"/>
    </location>
</feature>
<dbReference type="GO" id="GO:0031464">
    <property type="term" value="C:Cul4A-RING E3 ubiquitin ligase complex"/>
    <property type="evidence" value="ECO:0007669"/>
    <property type="project" value="TreeGrafter"/>
</dbReference>
<dbReference type="SUPFAM" id="SSF50978">
    <property type="entry name" value="WD40 repeat-like"/>
    <property type="match status" value="1"/>
</dbReference>